<dbReference type="STRING" id="570947.SAMN05421687_104186"/>
<dbReference type="Pfam" id="PF07992">
    <property type="entry name" value="Pyr_redox_2"/>
    <property type="match status" value="1"/>
</dbReference>
<organism evidence="7 8">
    <name type="scientific">Salimicrobium flavidum</name>
    <dbReference type="NCBI Taxonomy" id="570947"/>
    <lineage>
        <taxon>Bacteria</taxon>
        <taxon>Bacillati</taxon>
        <taxon>Bacillota</taxon>
        <taxon>Bacilli</taxon>
        <taxon>Bacillales</taxon>
        <taxon>Bacillaceae</taxon>
        <taxon>Salimicrobium</taxon>
    </lineage>
</organism>
<dbReference type="PANTHER" id="PTHR42913">
    <property type="entry name" value="APOPTOSIS-INDUCING FACTOR 1"/>
    <property type="match status" value="1"/>
</dbReference>
<evidence type="ECO:0000256" key="1">
    <source>
        <dbReference type="ARBA" id="ARBA00001974"/>
    </source>
</evidence>
<dbReference type="OrthoDB" id="9772934at2"/>
<feature type="domain" description="FAD/NAD(P)-binding" evidence="6">
    <location>
        <begin position="3"/>
        <end position="290"/>
    </location>
</feature>
<accession>A0A1N7J941</accession>
<reference evidence="8" key="1">
    <citation type="submission" date="2017-01" db="EMBL/GenBank/DDBJ databases">
        <authorList>
            <person name="Varghese N."/>
            <person name="Submissions S."/>
        </authorList>
    </citation>
    <scope>NUCLEOTIDE SEQUENCE [LARGE SCALE GENOMIC DNA]</scope>
    <source>
        <strain evidence="8">DSM 23127</strain>
    </source>
</reference>
<evidence type="ECO:0000256" key="2">
    <source>
        <dbReference type="ARBA" id="ARBA00005272"/>
    </source>
</evidence>
<dbReference type="EMBL" id="FTOC01000004">
    <property type="protein sequence ID" value="SIS45863.1"/>
    <property type="molecule type" value="Genomic_DNA"/>
</dbReference>
<evidence type="ECO:0000256" key="3">
    <source>
        <dbReference type="ARBA" id="ARBA00022630"/>
    </source>
</evidence>
<dbReference type="InterPro" id="IPR051169">
    <property type="entry name" value="NADH-Q_oxidoreductase"/>
</dbReference>
<keyword evidence="5" id="KW-0560">Oxidoreductase</keyword>
<dbReference type="Gene3D" id="3.50.50.100">
    <property type="match status" value="1"/>
</dbReference>
<proteinExistence type="inferred from homology"/>
<evidence type="ECO:0000256" key="4">
    <source>
        <dbReference type="ARBA" id="ARBA00022827"/>
    </source>
</evidence>
<comment type="cofactor">
    <cofactor evidence="1">
        <name>FAD</name>
        <dbReference type="ChEBI" id="CHEBI:57692"/>
    </cofactor>
</comment>
<sequence length="357" mass="39839">MKKLLLIGGGHAHVFILKALQKEKLDMEVTMISPSVHQYYSGMFSGYTEGIYNEEDIRIDLSELAASGGASFRKGEVQSIDPLNKEAVMKEERIPFDLISFDIGSLVRKVPGSGEEMYSVKPNHVFPENISRLKRSEEPVVVGGGAAGVELALSMLAWRKKNQVYQRVTLIDSGDLLEEFGEKASKKAKTIAAYKGLSFITGERVEQIGEDGLLTDKGRNVSHSGVLWLSGAEAPPLFERSGLNVDSKGFLLVNDQLRNDEYPFVYGAGDCVSLYNSSIPKNGVFAVRQAPVLWENLKREVMQEDPVSFRPPKTYMAILSTGDREGLLSYGKLILHHHLCFRLKHFIDSKFMEKYQK</sequence>
<dbReference type="InterPro" id="IPR036188">
    <property type="entry name" value="FAD/NAD-bd_sf"/>
</dbReference>
<evidence type="ECO:0000259" key="6">
    <source>
        <dbReference type="Pfam" id="PF07992"/>
    </source>
</evidence>
<keyword evidence="3" id="KW-0285">Flavoprotein</keyword>
<evidence type="ECO:0000313" key="7">
    <source>
        <dbReference type="EMBL" id="SIS45863.1"/>
    </source>
</evidence>
<evidence type="ECO:0000313" key="8">
    <source>
        <dbReference type="Proteomes" id="UP000187608"/>
    </source>
</evidence>
<comment type="similarity">
    <text evidence="2">Belongs to the NADH dehydrogenase family.</text>
</comment>
<evidence type="ECO:0000256" key="5">
    <source>
        <dbReference type="ARBA" id="ARBA00023002"/>
    </source>
</evidence>
<dbReference type="Proteomes" id="UP000187608">
    <property type="component" value="Unassembled WGS sequence"/>
</dbReference>
<dbReference type="GO" id="GO:0003955">
    <property type="term" value="F:NAD(P)H dehydrogenase (quinone) activity"/>
    <property type="evidence" value="ECO:0007669"/>
    <property type="project" value="TreeGrafter"/>
</dbReference>
<dbReference type="AlphaFoldDB" id="A0A1N7J941"/>
<dbReference type="SUPFAM" id="SSF51905">
    <property type="entry name" value="FAD/NAD(P)-binding domain"/>
    <property type="match status" value="2"/>
</dbReference>
<dbReference type="InterPro" id="IPR023753">
    <property type="entry name" value="FAD/NAD-binding_dom"/>
</dbReference>
<dbReference type="RefSeq" id="WP_076558373.1">
    <property type="nucleotide sequence ID" value="NZ_FTOC01000004.1"/>
</dbReference>
<dbReference type="GO" id="GO:0019646">
    <property type="term" value="P:aerobic electron transport chain"/>
    <property type="evidence" value="ECO:0007669"/>
    <property type="project" value="TreeGrafter"/>
</dbReference>
<keyword evidence="8" id="KW-1185">Reference proteome</keyword>
<dbReference type="PANTHER" id="PTHR42913:SF9">
    <property type="entry name" value="SLR1591 PROTEIN"/>
    <property type="match status" value="1"/>
</dbReference>
<gene>
    <name evidence="7" type="ORF">SAMN05421687_104186</name>
</gene>
<name>A0A1N7J941_9BACI</name>
<protein>
    <submittedName>
        <fullName evidence="7">NADH dehydrogenase, FAD-containing subunit</fullName>
    </submittedName>
</protein>
<keyword evidence="4" id="KW-0274">FAD</keyword>